<dbReference type="GO" id="GO:0046677">
    <property type="term" value="P:response to antibiotic"/>
    <property type="evidence" value="ECO:0007669"/>
    <property type="project" value="InterPro"/>
</dbReference>
<protein>
    <submittedName>
        <fullName evidence="7">TetR/AcrR family tetracycline transcriptional repressor</fullName>
    </submittedName>
</protein>
<keyword evidence="3 5" id="KW-0238">DNA-binding</keyword>
<feature type="domain" description="HTH tetR-type" evidence="6">
    <location>
        <begin position="2"/>
        <end position="62"/>
    </location>
</feature>
<dbReference type="SUPFAM" id="SSF46689">
    <property type="entry name" value="Homeodomain-like"/>
    <property type="match status" value="1"/>
</dbReference>
<organism evidence="7 8">
    <name type="scientific">Phytomonospora endophytica</name>
    <dbReference type="NCBI Taxonomy" id="714109"/>
    <lineage>
        <taxon>Bacteria</taxon>
        <taxon>Bacillati</taxon>
        <taxon>Actinomycetota</taxon>
        <taxon>Actinomycetes</taxon>
        <taxon>Micromonosporales</taxon>
        <taxon>Micromonosporaceae</taxon>
        <taxon>Phytomonospora</taxon>
    </lineage>
</organism>
<evidence type="ECO:0000256" key="3">
    <source>
        <dbReference type="ARBA" id="ARBA00023125"/>
    </source>
</evidence>
<name>A0A841FN94_9ACTN</name>
<comment type="caution">
    <text evidence="7">The sequence shown here is derived from an EMBL/GenBank/DDBJ whole genome shotgun (WGS) entry which is preliminary data.</text>
</comment>
<evidence type="ECO:0000313" key="7">
    <source>
        <dbReference type="EMBL" id="MBB6035268.1"/>
    </source>
</evidence>
<keyword evidence="8" id="KW-1185">Reference proteome</keyword>
<dbReference type="InterPro" id="IPR001647">
    <property type="entry name" value="HTH_TetR"/>
</dbReference>
<dbReference type="Pfam" id="PF02909">
    <property type="entry name" value="TetR_C_1"/>
    <property type="match status" value="1"/>
</dbReference>
<evidence type="ECO:0000313" key="8">
    <source>
        <dbReference type="Proteomes" id="UP000548476"/>
    </source>
</evidence>
<dbReference type="RefSeq" id="WP_184788119.1">
    <property type="nucleotide sequence ID" value="NZ_BONT01000004.1"/>
</dbReference>
<evidence type="ECO:0000256" key="4">
    <source>
        <dbReference type="ARBA" id="ARBA00023163"/>
    </source>
</evidence>
<dbReference type="InterPro" id="IPR036271">
    <property type="entry name" value="Tet_transcr_reg_TetR-rel_C_sf"/>
</dbReference>
<dbReference type="Proteomes" id="UP000548476">
    <property type="component" value="Unassembled WGS sequence"/>
</dbReference>
<dbReference type="EMBL" id="JACHGT010000006">
    <property type="protein sequence ID" value="MBB6035268.1"/>
    <property type="molecule type" value="Genomic_DNA"/>
</dbReference>
<dbReference type="PROSITE" id="PS50977">
    <property type="entry name" value="HTH_TETR_2"/>
    <property type="match status" value="1"/>
</dbReference>
<accession>A0A841FN94</accession>
<dbReference type="Gene3D" id="1.10.357.10">
    <property type="entry name" value="Tetracycline Repressor, domain 2"/>
    <property type="match status" value="1"/>
</dbReference>
<dbReference type="PANTHER" id="PTHR30055:SF151">
    <property type="entry name" value="TRANSCRIPTIONAL REGULATORY PROTEIN"/>
    <property type="match status" value="1"/>
</dbReference>
<dbReference type="InterPro" id="IPR050109">
    <property type="entry name" value="HTH-type_TetR-like_transc_reg"/>
</dbReference>
<reference evidence="7 8" key="1">
    <citation type="submission" date="2020-08" db="EMBL/GenBank/DDBJ databases">
        <title>Genomic Encyclopedia of Type Strains, Phase IV (KMG-IV): sequencing the most valuable type-strain genomes for metagenomic binning, comparative biology and taxonomic classification.</title>
        <authorList>
            <person name="Goeker M."/>
        </authorList>
    </citation>
    <scope>NUCLEOTIDE SEQUENCE [LARGE SCALE GENOMIC DNA]</scope>
    <source>
        <strain evidence="7 8">YIM 65646</strain>
    </source>
</reference>
<keyword evidence="1" id="KW-0678">Repressor</keyword>
<feature type="DNA-binding region" description="H-T-H motif" evidence="5">
    <location>
        <begin position="25"/>
        <end position="44"/>
    </location>
</feature>
<keyword evidence="4" id="KW-0804">Transcription</keyword>
<dbReference type="Gene3D" id="1.10.10.60">
    <property type="entry name" value="Homeodomain-like"/>
    <property type="match status" value="1"/>
</dbReference>
<keyword evidence="2" id="KW-0805">Transcription regulation</keyword>
<evidence type="ECO:0000256" key="1">
    <source>
        <dbReference type="ARBA" id="ARBA00022491"/>
    </source>
</evidence>
<evidence type="ECO:0000256" key="2">
    <source>
        <dbReference type="ARBA" id="ARBA00023015"/>
    </source>
</evidence>
<dbReference type="PANTHER" id="PTHR30055">
    <property type="entry name" value="HTH-TYPE TRANSCRIPTIONAL REGULATOR RUTR"/>
    <property type="match status" value="1"/>
</dbReference>
<sequence>MKIDAKLIARTSLDLLKDVGLEGLTMRAVAKELDVKAPALYWHVKGKQELLDEMAEVMFAEAVDGLESPRRDEPWEDWLLATTRRLRRVMLHYRDGARVFAGTAIKHPDLFRTTELTLRTLVDAGFTVQSAARGFPILLHYTVGFTIEEQARQGHAYADHSPYEQGMPPPDLDVSRYPLSAELTHLWDDDQDEAFDDGARVIIAGLKTRLERSL</sequence>
<dbReference type="SUPFAM" id="SSF48498">
    <property type="entry name" value="Tetracyclin repressor-like, C-terminal domain"/>
    <property type="match status" value="1"/>
</dbReference>
<dbReference type="InterPro" id="IPR004111">
    <property type="entry name" value="Repressor_TetR_C"/>
</dbReference>
<evidence type="ECO:0000256" key="5">
    <source>
        <dbReference type="PROSITE-ProRule" id="PRU00335"/>
    </source>
</evidence>
<dbReference type="GO" id="GO:0003700">
    <property type="term" value="F:DNA-binding transcription factor activity"/>
    <property type="evidence" value="ECO:0007669"/>
    <property type="project" value="TreeGrafter"/>
</dbReference>
<evidence type="ECO:0000259" key="6">
    <source>
        <dbReference type="PROSITE" id="PS50977"/>
    </source>
</evidence>
<dbReference type="GO" id="GO:0045892">
    <property type="term" value="P:negative regulation of DNA-templated transcription"/>
    <property type="evidence" value="ECO:0007669"/>
    <property type="project" value="InterPro"/>
</dbReference>
<gene>
    <name evidence="7" type="ORF">HNR73_003125</name>
</gene>
<dbReference type="InterPro" id="IPR003012">
    <property type="entry name" value="Tet_transcr_reg_TetR"/>
</dbReference>
<proteinExistence type="predicted"/>
<dbReference type="PRINTS" id="PR00400">
    <property type="entry name" value="TETREPRESSOR"/>
</dbReference>
<dbReference type="Pfam" id="PF00440">
    <property type="entry name" value="TetR_N"/>
    <property type="match status" value="1"/>
</dbReference>
<dbReference type="GO" id="GO:0000976">
    <property type="term" value="F:transcription cis-regulatory region binding"/>
    <property type="evidence" value="ECO:0007669"/>
    <property type="project" value="TreeGrafter"/>
</dbReference>
<dbReference type="InterPro" id="IPR009057">
    <property type="entry name" value="Homeodomain-like_sf"/>
</dbReference>
<dbReference type="AlphaFoldDB" id="A0A841FN94"/>